<accession>A0A6G1X9R0</accession>
<evidence type="ECO:0000313" key="1">
    <source>
        <dbReference type="EMBL" id="MRG87636.1"/>
    </source>
</evidence>
<evidence type="ECO:0000313" key="2">
    <source>
        <dbReference type="Proteomes" id="UP000480185"/>
    </source>
</evidence>
<dbReference type="AlphaFoldDB" id="A0A6G1X9R0"/>
<dbReference type="RefSeq" id="WP_153729524.1">
    <property type="nucleotide sequence ID" value="NZ_WJNH01000010.1"/>
</dbReference>
<dbReference type="Proteomes" id="UP000480185">
    <property type="component" value="Unassembled WGS sequence"/>
</dbReference>
<dbReference type="OrthoDB" id="9812295at2"/>
<dbReference type="EMBL" id="WJNH01000010">
    <property type="protein sequence ID" value="MRG87636.1"/>
    <property type="molecule type" value="Genomic_DNA"/>
</dbReference>
<gene>
    <name evidence="1" type="ORF">GH754_15220</name>
</gene>
<reference evidence="1 2" key="1">
    <citation type="submission" date="2019-11" db="EMBL/GenBank/DDBJ databases">
        <authorList>
            <person name="Li J."/>
        </authorList>
    </citation>
    <scope>NUCLEOTIDE SEQUENCE [LARGE SCALE GENOMIC DNA]</scope>
    <source>
        <strain evidence="1 2">J4</strain>
    </source>
</reference>
<comment type="caution">
    <text evidence="1">The sequence shown here is derived from an EMBL/GenBank/DDBJ whole genome shotgun (WGS) entry which is preliminary data.</text>
</comment>
<organism evidence="1 2">
    <name type="scientific">Salinibacillus xinjiangensis</name>
    <dbReference type="NCBI Taxonomy" id="1229268"/>
    <lineage>
        <taxon>Bacteria</taxon>
        <taxon>Bacillati</taxon>
        <taxon>Bacillota</taxon>
        <taxon>Bacilli</taxon>
        <taxon>Bacillales</taxon>
        <taxon>Bacillaceae</taxon>
        <taxon>Salinibacillus</taxon>
    </lineage>
</organism>
<keyword evidence="2" id="KW-1185">Reference proteome</keyword>
<evidence type="ECO:0008006" key="3">
    <source>
        <dbReference type="Google" id="ProtNLM"/>
    </source>
</evidence>
<protein>
    <recommendedName>
        <fullName evidence="3">NADPH-dependent FMN reductase-like domain-containing protein</fullName>
    </recommendedName>
</protein>
<name>A0A6G1X9R0_9BACI</name>
<proteinExistence type="predicted"/>
<sequence length="53" mass="6039">MLQVTDVRSLVGLSLFTDFENFSEFNPGDHHLDAVNNMFDQVLLWSKALKAVK</sequence>